<dbReference type="InterPro" id="IPR051978">
    <property type="entry name" value="Rho-GAP_domain"/>
</dbReference>
<dbReference type="GO" id="GO:0008361">
    <property type="term" value="P:regulation of cell size"/>
    <property type="evidence" value="ECO:0007669"/>
    <property type="project" value="TreeGrafter"/>
</dbReference>
<feature type="domain" description="Rho-GAP" evidence="1">
    <location>
        <begin position="87"/>
        <end position="267"/>
    </location>
</feature>
<dbReference type="PANTHER" id="PTHR46005">
    <property type="entry name" value="RHO GTPASE-ACTIVATING PROTEIN 190"/>
    <property type="match status" value="1"/>
</dbReference>
<dbReference type="InterPro" id="IPR008936">
    <property type="entry name" value="Rho_GTPase_activation_prot"/>
</dbReference>
<keyword evidence="3" id="KW-1185">Reference proteome</keyword>
<accession>A0AAY5ERP2</accession>
<evidence type="ECO:0000259" key="1">
    <source>
        <dbReference type="PROSITE" id="PS50238"/>
    </source>
</evidence>
<evidence type="ECO:0000313" key="2">
    <source>
        <dbReference type="Ensembl" id="ENSEEEP00000059615.1"/>
    </source>
</evidence>
<dbReference type="GeneTree" id="ENSGT00940000154553"/>
<organism evidence="2 3">
    <name type="scientific">Electrophorus electricus</name>
    <name type="common">Electric eel</name>
    <name type="synonym">Gymnotus electricus</name>
    <dbReference type="NCBI Taxonomy" id="8005"/>
    <lineage>
        <taxon>Eukaryota</taxon>
        <taxon>Metazoa</taxon>
        <taxon>Chordata</taxon>
        <taxon>Craniata</taxon>
        <taxon>Vertebrata</taxon>
        <taxon>Euteleostomi</taxon>
        <taxon>Actinopterygii</taxon>
        <taxon>Neopterygii</taxon>
        <taxon>Teleostei</taxon>
        <taxon>Ostariophysi</taxon>
        <taxon>Gymnotiformes</taxon>
        <taxon>Gymnotoidei</taxon>
        <taxon>Gymnotidae</taxon>
        <taxon>Electrophorus</taxon>
    </lineage>
</organism>
<dbReference type="SMART" id="SM00324">
    <property type="entry name" value="RhoGAP"/>
    <property type="match status" value="1"/>
</dbReference>
<dbReference type="PROSITE" id="PS50238">
    <property type="entry name" value="RHOGAP"/>
    <property type="match status" value="1"/>
</dbReference>
<dbReference type="SUPFAM" id="SSF48350">
    <property type="entry name" value="GTPase activation domain, GAP"/>
    <property type="match status" value="1"/>
</dbReference>
<protein>
    <recommendedName>
        <fullName evidence="1">Rho-GAP domain-containing protein</fullName>
    </recommendedName>
</protein>
<dbReference type="GO" id="GO:0005829">
    <property type="term" value="C:cytosol"/>
    <property type="evidence" value="ECO:0007669"/>
    <property type="project" value="TreeGrafter"/>
</dbReference>
<dbReference type="Pfam" id="PF00620">
    <property type="entry name" value="RhoGAP"/>
    <property type="match status" value="1"/>
</dbReference>
<reference evidence="2" key="2">
    <citation type="submission" date="2025-08" db="UniProtKB">
        <authorList>
            <consortium name="Ensembl"/>
        </authorList>
    </citation>
    <scope>IDENTIFICATION</scope>
</reference>
<dbReference type="Ensembl" id="ENSEEET00000061358.1">
    <property type="protein sequence ID" value="ENSEEEP00000059615.1"/>
    <property type="gene ID" value="ENSEEEG00000028479.1"/>
</dbReference>
<reference evidence="2 3" key="1">
    <citation type="submission" date="2020-05" db="EMBL/GenBank/DDBJ databases">
        <title>Electrophorus electricus (electric eel) genome, fEleEle1, primary haplotype.</title>
        <authorList>
            <person name="Myers G."/>
            <person name="Meyer A."/>
            <person name="Fedrigo O."/>
            <person name="Formenti G."/>
            <person name="Rhie A."/>
            <person name="Tracey A."/>
            <person name="Sims Y."/>
            <person name="Jarvis E.D."/>
        </authorList>
    </citation>
    <scope>NUCLEOTIDE SEQUENCE [LARGE SCALE GENOMIC DNA]</scope>
</reference>
<name>A0AAY5ERP2_ELEEL</name>
<dbReference type="GO" id="GO:0007266">
    <property type="term" value="P:Rho protein signal transduction"/>
    <property type="evidence" value="ECO:0007669"/>
    <property type="project" value="TreeGrafter"/>
</dbReference>
<dbReference type="InterPro" id="IPR045786">
    <property type="entry name" value="RhoGAP_pG1_pG2"/>
</dbReference>
<dbReference type="Pfam" id="PF19518">
    <property type="entry name" value="RhoGAP_pG1_pG2"/>
    <property type="match status" value="1"/>
</dbReference>
<dbReference type="AlphaFoldDB" id="A0AAY5ERP2"/>
<dbReference type="GO" id="GO:0005096">
    <property type="term" value="F:GTPase activator activity"/>
    <property type="evidence" value="ECO:0007669"/>
    <property type="project" value="TreeGrafter"/>
</dbReference>
<dbReference type="Gene3D" id="1.10.555.10">
    <property type="entry name" value="Rho GTPase activation protein"/>
    <property type="match status" value="1"/>
</dbReference>
<reference evidence="2" key="3">
    <citation type="submission" date="2025-09" db="UniProtKB">
        <authorList>
            <consortium name="Ensembl"/>
        </authorList>
    </citation>
    <scope>IDENTIFICATION</scope>
</reference>
<proteinExistence type="predicted"/>
<dbReference type="InterPro" id="IPR000198">
    <property type="entry name" value="RhoGAP_dom"/>
</dbReference>
<evidence type="ECO:0000313" key="3">
    <source>
        <dbReference type="Proteomes" id="UP000314983"/>
    </source>
</evidence>
<dbReference type="Proteomes" id="UP000314983">
    <property type="component" value="Chromosome 6"/>
</dbReference>
<dbReference type="GO" id="GO:0050770">
    <property type="term" value="P:regulation of axonogenesis"/>
    <property type="evidence" value="ECO:0007669"/>
    <property type="project" value="TreeGrafter"/>
</dbReference>
<dbReference type="PANTHER" id="PTHR46005:SF1">
    <property type="entry name" value="RHO GTPASE-ACTIVATING PROTEIN 35"/>
    <property type="match status" value="1"/>
</dbReference>
<sequence>MYESWLPMDAVTKLRHSHEENIYSVPHDSTQGKIITIHNSNRMHSNGGGYGSDSVKPRLYRDRSKRWGKLMPHHSISKPLESNYFGVPLVNVVSPDRPIPLFIGKCICFTEAPALTTEGIYRVRGNKVEMESMQRQFEQGRFRLDVMPISESAAASFCSDMPDRALRKTSNMSVFAEINEREQRLQTMKDIVRRFPLENYEVFKHVMGHLSKVSQWNRVNLMTSENLSLSFWPTLMRPDFTTVDALTATRTYQTIIETFIHQCAFFFYNQAATESPTGPFGLPGHGASVSLSWIFLLHL</sequence>